<accession>A0ABU0H3S7</accession>
<dbReference type="CDD" id="cd00248">
    <property type="entry name" value="Mth938-like"/>
    <property type="match status" value="1"/>
</dbReference>
<dbReference type="PANTHER" id="PTHR21192:SF2">
    <property type="entry name" value="NADH DEHYDROGENASE [UBIQUINONE] 1 ALPHA SUBCOMPLEX ASSEMBLY FACTOR 3"/>
    <property type="match status" value="1"/>
</dbReference>
<reference evidence="1 2" key="1">
    <citation type="submission" date="2023-07" db="EMBL/GenBank/DDBJ databases">
        <title>Genomic Encyclopedia of Type Strains, Phase IV (KMG-IV): sequencing the most valuable type-strain genomes for metagenomic binning, comparative biology and taxonomic classification.</title>
        <authorList>
            <person name="Goeker M."/>
        </authorList>
    </citation>
    <scope>NUCLEOTIDE SEQUENCE [LARGE SCALE GENOMIC DNA]</scope>
    <source>
        <strain evidence="1 2">B6-8</strain>
    </source>
</reference>
<evidence type="ECO:0008006" key="3">
    <source>
        <dbReference type="Google" id="ProtNLM"/>
    </source>
</evidence>
<gene>
    <name evidence="1" type="ORF">QO014_000539</name>
</gene>
<evidence type="ECO:0000313" key="2">
    <source>
        <dbReference type="Proteomes" id="UP001241603"/>
    </source>
</evidence>
<protein>
    <recommendedName>
        <fullName evidence="3">Mth938-like domain-containing protein</fullName>
    </recommendedName>
</protein>
<sequence>MALFSRPPVEVRDQHNPLQAPVDAYGEGTFSFAGMSHAGSLLSVPSGIYGWPLASVADIDEQTLARVFAEADKIDVLVIGCGRDIGVIPAALRQALREQGIGVEVMGTGPAIRTYNILLSEARPVAAALIAFS</sequence>
<dbReference type="RefSeq" id="WP_266347102.1">
    <property type="nucleotide sequence ID" value="NZ_JAPKNG010000001.1"/>
</dbReference>
<evidence type="ECO:0000313" key="1">
    <source>
        <dbReference type="EMBL" id="MDQ0436169.1"/>
    </source>
</evidence>
<proteinExistence type="predicted"/>
<comment type="caution">
    <text evidence="1">The sequence shown here is derived from an EMBL/GenBank/DDBJ whole genome shotgun (WGS) entry which is preliminary data.</text>
</comment>
<name>A0ABU0H3S7_9HYPH</name>
<dbReference type="InterPro" id="IPR036748">
    <property type="entry name" value="MTH938-like_sf"/>
</dbReference>
<dbReference type="Proteomes" id="UP001241603">
    <property type="component" value="Unassembled WGS sequence"/>
</dbReference>
<dbReference type="EMBL" id="JAUSVO010000001">
    <property type="protein sequence ID" value="MDQ0436169.1"/>
    <property type="molecule type" value="Genomic_DNA"/>
</dbReference>
<dbReference type="PANTHER" id="PTHR21192">
    <property type="entry name" value="NUCLEAR PROTEIN E3-3"/>
    <property type="match status" value="1"/>
</dbReference>
<dbReference type="Gene3D" id="3.40.1230.10">
    <property type="entry name" value="MTH938-like"/>
    <property type="match status" value="1"/>
</dbReference>
<dbReference type="SUPFAM" id="SSF64076">
    <property type="entry name" value="MTH938-like"/>
    <property type="match status" value="1"/>
</dbReference>
<dbReference type="Pfam" id="PF04430">
    <property type="entry name" value="DUF498"/>
    <property type="match status" value="1"/>
</dbReference>
<organism evidence="1 2">
    <name type="scientific">Kaistia dalseonensis</name>
    <dbReference type="NCBI Taxonomy" id="410840"/>
    <lineage>
        <taxon>Bacteria</taxon>
        <taxon>Pseudomonadati</taxon>
        <taxon>Pseudomonadota</taxon>
        <taxon>Alphaproteobacteria</taxon>
        <taxon>Hyphomicrobiales</taxon>
        <taxon>Kaistiaceae</taxon>
        <taxon>Kaistia</taxon>
    </lineage>
</organism>
<keyword evidence="2" id="KW-1185">Reference proteome</keyword>
<dbReference type="InterPro" id="IPR007523">
    <property type="entry name" value="NDUFAF3/AAMDC"/>
</dbReference>